<name>A0ABR5M3U6_9PSED</name>
<evidence type="ECO:0000313" key="2">
    <source>
        <dbReference type="EMBL" id="KPG72888.1"/>
    </source>
</evidence>
<reference evidence="2 3" key="1">
    <citation type="submission" date="2015-07" db="EMBL/GenBank/DDBJ databases">
        <title>Whole genome sequencing of endophytes isolated from poison ivy (Toxicodendron radicans).</title>
        <authorList>
            <person name="Tran P.N."/>
            <person name="Lee Y.P."/>
            <person name="Gan H.M."/>
            <person name="Savka M.A."/>
        </authorList>
    </citation>
    <scope>NUCLEOTIDE SEQUENCE [LARGE SCALE GENOMIC DNA]</scope>
    <source>
        <strain evidence="2 3">RIT-PI-g</strain>
    </source>
</reference>
<accession>A0ABR5M3U6</accession>
<gene>
    <name evidence="2" type="ORF">AEQ48_20490</name>
</gene>
<dbReference type="InterPro" id="IPR016177">
    <property type="entry name" value="DNA-bd_dom_sf"/>
</dbReference>
<dbReference type="Gene3D" id="3.90.75.20">
    <property type="match status" value="1"/>
</dbReference>
<keyword evidence="3" id="KW-1185">Reference proteome</keyword>
<dbReference type="Proteomes" id="UP000037820">
    <property type="component" value="Unassembled WGS sequence"/>
</dbReference>
<protein>
    <recommendedName>
        <fullName evidence="1">HNH nuclease domain-containing protein</fullName>
    </recommendedName>
</protein>
<feature type="domain" description="HNH nuclease" evidence="1">
    <location>
        <begin position="56"/>
        <end position="100"/>
    </location>
</feature>
<dbReference type="InterPro" id="IPR003615">
    <property type="entry name" value="HNH_nuc"/>
</dbReference>
<evidence type="ECO:0000259" key="1">
    <source>
        <dbReference type="Pfam" id="PF13392"/>
    </source>
</evidence>
<comment type="caution">
    <text evidence="2">The sequence shown here is derived from an EMBL/GenBank/DDBJ whole genome shotgun (WGS) entry which is preliminary data.</text>
</comment>
<dbReference type="SUPFAM" id="SSF54171">
    <property type="entry name" value="DNA-binding domain"/>
    <property type="match status" value="1"/>
</dbReference>
<dbReference type="Pfam" id="PF13392">
    <property type="entry name" value="HNH_3"/>
    <property type="match status" value="1"/>
</dbReference>
<proteinExistence type="predicted"/>
<evidence type="ECO:0000313" key="3">
    <source>
        <dbReference type="Proteomes" id="UP000037820"/>
    </source>
</evidence>
<organism evidence="2 3">
    <name type="scientific">Pseudomonas libanensis</name>
    <dbReference type="NCBI Taxonomy" id="75588"/>
    <lineage>
        <taxon>Bacteria</taxon>
        <taxon>Pseudomonadati</taxon>
        <taxon>Pseudomonadota</taxon>
        <taxon>Gammaproteobacteria</taxon>
        <taxon>Pseudomonadales</taxon>
        <taxon>Pseudomonadaceae</taxon>
        <taxon>Pseudomonas</taxon>
    </lineage>
</organism>
<dbReference type="SUPFAM" id="SSF54060">
    <property type="entry name" value="His-Me finger endonucleases"/>
    <property type="match status" value="1"/>
</dbReference>
<dbReference type="RefSeq" id="WP_200909421.1">
    <property type="nucleotide sequence ID" value="NZ_LHOY01000033.1"/>
</dbReference>
<sequence>MSDLTKDQALEALNYDPETGIFTRKIKTCGRVKIGQVAGFVRSDGYRMIRVRVKQYLAHRLAWLMVTGSFPENQIDHINGIRGDNRWCNLRAVTKQENDRNRAVRCDSASGCIGVRRHTRADGWVARITVSGKRINLGYFKDLLSAVAARKSAEAKHGYHENSGRRSHG</sequence>
<dbReference type="InterPro" id="IPR044925">
    <property type="entry name" value="His-Me_finger_sf"/>
</dbReference>
<dbReference type="EMBL" id="LHOY01000033">
    <property type="protein sequence ID" value="KPG72888.1"/>
    <property type="molecule type" value="Genomic_DNA"/>
</dbReference>